<feature type="chain" id="PRO_5043530987" description="MD-2-related lipid-recognition domain-containing protein" evidence="2">
    <location>
        <begin position="23"/>
        <end position="184"/>
    </location>
</feature>
<feature type="signal peptide" evidence="2">
    <location>
        <begin position="1"/>
        <end position="22"/>
    </location>
</feature>
<comment type="caution">
    <text evidence="3">The sequence shown here is derived from an EMBL/GenBank/DDBJ whole genome shotgun (WGS) entry which is preliminary data.</text>
</comment>
<protein>
    <recommendedName>
        <fullName evidence="5">MD-2-related lipid-recognition domain-containing protein</fullName>
    </recommendedName>
</protein>
<accession>A0AAW1USW4</accession>
<gene>
    <name evidence="3" type="ORF">WA026_001248</name>
</gene>
<evidence type="ECO:0000313" key="3">
    <source>
        <dbReference type="EMBL" id="KAK9883040.1"/>
    </source>
</evidence>
<dbReference type="EMBL" id="JARQZJ010000091">
    <property type="protein sequence ID" value="KAK9883040.1"/>
    <property type="molecule type" value="Genomic_DNA"/>
</dbReference>
<evidence type="ECO:0000313" key="4">
    <source>
        <dbReference type="Proteomes" id="UP001431783"/>
    </source>
</evidence>
<dbReference type="Proteomes" id="UP001431783">
    <property type="component" value="Unassembled WGS sequence"/>
</dbReference>
<proteinExistence type="predicted"/>
<keyword evidence="4" id="KW-1185">Reference proteome</keyword>
<evidence type="ECO:0008006" key="5">
    <source>
        <dbReference type="Google" id="ProtNLM"/>
    </source>
</evidence>
<dbReference type="Gene3D" id="2.70.220.10">
    <property type="entry name" value="Ganglioside GM2 activator"/>
    <property type="match status" value="1"/>
</dbReference>
<organism evidence="3 4">
    <name type="scientific">Henosepilachna vigintioctopunctata</name>
    <dbReference type="NCBI Taxonomy" id="420089"/>
    <lineage>
        <taxon>Eukaryota</taxon>
        <taxon>Metazoa</taxon>
        <taxon>Ecdysozoa</taxon>
        <taxon>Arthropoda</taxon>
        <taxon>Hexapoda</taxon>
        <taxon>Insecta</taxon>
        <taxon>Pterygota</taxon>
        <taxon>Neoptera</taxon>
        <taxon>Endopterygota</taxon>
        <taxon>Coleoptera</taxon>
        <taxon>Polyphaga</taxon>
        <taxon>Cucujiformia</taxon>
        <taxon>Coccinelloidea</taxon>
        <taxon>Coccinellidae</taxon>
        <taxon>Epilachninae</taxon>
        <taxon>Epilachnini</taxon>
        <taxon>Henosepilachna</taxon>
    </lineage>
</organism>
<evidence type="ECO:0000256" key="1">
    <source>
        <dbReference type="ARBA" id="ARBA00022729"/>
    </source>
</evidence>
<keyword evidence="1 2" id="KW-0732">Signal</keyword>
<name>A0AAW1USW4_9CUCU</name>
<dbReference type="AlphaFoldDB" id="A0AAW1USW4"/>
<evidence type="ECO:0000256" key="2">
    <source>
        <dbReference type="SAM" id="SignalP"/>
    </source>
</evidence>
<sequence length="184" mass="21382">MTVLILKAFILASLFCIDFIQARKIFHINKWQNCRDYTNLAIVLIQHKQHNYAENNRSTEQIFEVKKHISGNISGTTTLTKCNLSGAPDTCEFFIKDLKYSGVCVKMNEKRQAWTPFVESFVPKLACPIKPGTYASKIYFSNASFMRFFPVPSGIWRARWILSIENEVILCQDFEWRVVDVRRS</sequence>
<reference evidence="3 4" key="1">
    <citation type="submission" date="2023-03" db="EMBL/GenBank/DDBJ databases">
        <title>Genome insight into feeding habits of ladybird beetles.</title>
        <authorList>
            <person name="Li H.-S."/>
            <person name="Huang Y.-H."/>
            <person name="Pang H."/>
        </authorList>
    </citation>
    <scope>NUCLEOTIDE SEQUENCE [LARGE SCALE GENOMIC DNA]</scope>
    <source>
        <strain evidence="3">SYSU_2023b</strain>
        <tissue evidence="3">Whole body</tissue>
    </source>
</reference>
<dbReference type="InterPro" id="IPR036846">
    <property type="entry name" value="GM2-AP_sf"/>
</dbReference>